<gene>
    <name evidence="2" type="ORF">PHLGIDRAFT_151690</name>
</gene>
<organism evidence="2 3">
    <name type="scientific">Phlebiopsis gigantea (strain 11061_1 CR5-6)</name>
    <name type="common">White-rot fungus</name>
    <name type="synonym">Peniophora gigantea</name>
    <dbReference type="NCBI Taxonomy" id="745531"/>
    <lineage>
        <taxon>Eukaryota</taxon>
        <taxon>Fungi</taxon>
        <taxon>Dikarya</taxon>
        <taxon>Basidiomycota</taxon>
        <taxon>Agaricomycotina</taxon>
        <taxon>Agaricomycetes</taxon>
        <taxon>Polyporales</taxon>
        <taxon>Phanerochaetaceae</taxon>
        <taxon>Phlebiopsis</taxon>
    </lineage>
</organism>
<dbReference type="Proteomes" id="UP000053257">
    <property type="component" value="Unassembled WGS sequence"/>
</dbReference>
<evidence type="ECO:0000256" key="1">
    <source>
        <dbReference type="SAM" id="MobiDB-lite"/>
    </source>
</evidence>
<reference evidence="2 3" key="1">
    <citation type="journal article" date="2014" name="PLoS Genet.">
        <title>Analysis of the Phlebiopsis gigantea genome, transcriptome and secretome provides insight into its pioneer colonization strategies of wood.</title>
        <authorList>
            <person name="Hori C."/>
            <person name="Ishida T."/>
            <person name="Igarashi K."/>
            <person name="Samejima M."/>
            <person name="Suzuki H."/>
            <person name="Master E."/>
            <person name="Ferreira P."/>
            <person name="Ruiz-Duenas F.J."/>
            <person name="Held B."/>
            <person name="Canessa P."/>
            <person name="Larrondo L.F."/>
            <person name="Schmoll M."/>
            <person name="Druzhinina I.S."/>
            <person name="Kubicek C.P."/>
            <person name="Gaskell J.A."/>
            <person name="Kersten P."/>
            <person name="St John F."/>
            <person name="Glasner J."/>
            <person name="Sabat G."/>
            <person name="Splinter BonDurant S."/>
            <person name="Syed K."/>
            <person name="Yadav J."/>
            <person name="Mgbeahuruike A.C."/>
            <person name="Kovalchuk A."/>
            <person name="Asiegbu F.O."/>
            <person name="Lackner G."/>
            <person name="Hoffmeister D."/>
            <person name="Rencoret J."/>
            <person name="Gutierrez A."/>
            <person name="Sun H."/>
            <person name="Lindquist E."/>
            <person name="Barry K."/>
            <person name="Riley R."/>
            <person name="Grigoriev I.V."/>
            <person name="Henrissat B."/>
            <person name="Kues U."/>
            <person name="Berka R.M."/>
            <person name="Martinez A.T."/>
            <person name="Covert S.F."/>
            <person name="Blanchette R.A."/>
            <person name="Cullen D."/>
        </authorList>
    </citation>
    <scope>NUCLEOTIDE SEQUENCE [LARGE SCALE GENOMIC DNA]</scope>
    <source>
        <strain evidence="2 3">11061_1 CR5-6</strain>
    </source>
</reference>
<sequence length="90" mass="9617">MYNNINKNHLQVHINGRAVAVKRKIVQDNEHSTEGSRAPGRGTHGSRGCRGGHMTCGKAGAETCPTVSVQWPTTGCGGCREPMDVAGEMR</sequence>
<protein>
    <submittedName>
        <fullName evidence="2">Uncharacterized protein</fullName>
    </submittedName>
</protein>
<evidence type="ECO:0000313" key="3">
    <source>
        <dbReference type="Proteomes" id="UP000053257"/>
    </source>
</evidence>
<evidence type="ECO:0000313" key="2">
    <source>
        <dbReference type="EMBL" id="KIP05401.1"/>
    </source>
</evidence>
<keyword evidence="3" id="KW-1185">Reference proteome</keyword>
<feature type="region of interest" description="Disordered" evidence="1">
    <location>
        <begin position="26"/>
        <end position="49"/>
    </location>
</feature>
<dbReference type="EMBL" id="KN840544">
    <property type="protein sequence ID" value="KIP05401.1"/>
    <property type="molecule type" value="Genomic_DNA"/>
</dbReference>
<name>A0A0C3RVN9_PHLG1</name>
<accession>A0A0C3RVN9</accession>
<dbReference type="HOGENOM" id="CLU_2441609_0_0_1"/>
<proteinExistence type="predicted"/>
<dbReference type="AlphaFoldDB" id="A0A0C3RVN9"/>